<dbReference type="InterPro" id="IPR045854">
    <property type="entry name" value="NO2/SO3_Rdtase_4Fe4S_sf"/>
</dbReference>
<dbReference type="Pfam" id="PF04551">
    <property type="entry name" value="GcpE"/>
    <property type="match status" value="1"/>
</dbReference>
<dbReference type="Pfam" id="PF26540">
    <property type="entry name" value="GcpE_C"/>
    <property type="match status" value="1"/>
</dbReference>
<proteinExistence type="inferred from homology"/>
<evidence type="ECO:0000256" key="3">
    <source>
        <dbReference type="ARBA" id="ARBA00023002"/>
    </source>
</evidence>
<dbReference type="GO" id="GO:0046429">
    <property type="term" value="F:4-hydroxy-3-methylbut-2-en-1-yl diphosphate synthase activity (ferredoxin)"/>
    <property type="evidence" value="ECO:0007669"/>
    <property type="project" value="UniProtKB-UniRule"/>
</dbReference>
<keyword evidence="3 7" id="KW-0560">Oxidoreductase</keyword>
<evidence type="ECO:0000313" key="10">
    <source>
        <dbReference type="EMBL" id="CAA9544621.1"/>
    </source>
</evidence>
<name>A0A6J4UAC1_9BACT</name>
<organism evidence="10">
    <name type="scientific">uncultured Thermomicrobiales bacterium</name>
    <dbReference type="NCBI Taxonomy" id="1645740"/>
    <lineage>
        <taxon>Bacteria</taxon>
        <taxon>Pseudomonadati</taxon>
        <taxon>Thermomicrobiota</taxon>
        <taxon>Thermomicrobia</taxon>
        <taxon>Thermomicrobiales</taxon>
        <taxon>environmental samples</taxon>
    </lineage>
</organism>
<evidence type="ECO:0000259" key="9">
    <source>
        <dbReference type="Pfam" id="PF26540"/>
    </source>
</evidence>
<feature type="domain" description="IspG C-terminal" evidence="9">
    <location>
        <begin position="276"/>
        <end position="362"/>
    </location>
</feature>
<sequence length="393" mass="42430">MSLVAPRRSTRVLQVGDVKIGGDNPVVVQSMTTSDTRDPVATLRQIGELAEAGCEVVRVAVPDRRAAAALPEIVPHSPVPLIADIHFEHTLALKALDAGIHGLRLNPGNIRKHEDVREVVRKAKERQTPIRIGVNYGSVAPMPPAFVDEMAAQSATQDQLRAEWLVRSALGHIKILEDLDFGLTKVSLKAFEVPVLLEAYRRFAALPNDYPLHLGVTEAGTPRAGSVRSAVGIGTLLALGIGDTIRVSLTTDPVEEVFVAYEILKTLDLRQKGATMIACPTCGRVEVDLFSLANQVDEFLAQVKEPIRVAVMGCVVNGPGESRDADVGLAAGNSKGVIFRKGKIVRTVAEADMLDALKAEINQVLEERRNGVVDETAAERYQPKHPTIQLVTV</sequence>
<dbReference type="PANTHER" id="PTHR30454:SF0">
    <property type="entry name" value="4-HYDROXY-3-METHYLBUT-2-EN-1-YL DIPHOSPHATE SYNTHASE (FERREDOXIN), CHLOROPLASTIC"/>
    <property type="match status" value="1"/>
</dbReference>
<feature type="binding site" evidence="7">
    <location>
        <position position="279"/>
    </location>
    <ligand>
        <name>[4Fe-4S] cluster</name>
        <dbReference type="ChEBI" id="CHEBI:49883"/>
    </ligand>
</feature>
<gene>
    <name evidence="7" type="primary">ispG</name>
    <name evidence="10" type="ORF">AVDCRST_MAG19-337</name>
</gene>
<dbReference type="Gene3D" id="3.30.413.10">
    <property type="entry name" value="Sulfite Reductase Hemoprotein, domain 1"/>
    <property type="match status" value="1"/>
</dbReference>
<dbReference type="GO" id="GO:0016114">
    <property type="term" value="P:terpenoid biosynthetic process"/>
    <property type="evidence" value="ECO:0007669"/>
    <property type="project" value="InterPro"/>
</dbReference>
<dbReference type="EMBL" id="CADCWL010000011">
    <property type="protein sequence ID" value="CAA9544621.1"/>
    <property type="molecule type" value="Genomic_DNA"/>
</dbReference>
<dbReference type="InterPro" id="IPR004588">
    <property type="entry name" value="IspG_bac-typ"/>
</dbReference>
<feature type="binding site" evidence="7">
    <location>
        <position position="282"/>
    </location>
    <ligand>
        <name>[4Fe-4S] cluster</name>
        <dbReference type="ChEBI" id="CHEBI:49883"/>
    </ligand>
</feature>
<evidence type="ECO:0000256" key="7">
    <source>
        <dbReference type="HAMAP-Rule" id="MF_00159"/>
    </source>
</evidence>
<evidence type="ECO:0000256" key="4">
    <source>
        <dbReference type="ARBA" id="ARBA00023004"/>
    </source>
</evidence>
<keyword evidence="1 7" id="KW-0004">4Fe-4S</keyword>
<dbReference type="UniPathway" id="UPA00056">
    <property type="reaction ID" value="UER00096"/>
</dbReference>
<dbReference type="Gene3D" id="3.20.20.20">
    <property type="entry name" value="Dihydropteroate synthase-like"/>
    <property type="match status" value="1"/>
</dbReference>
<dbReference type="NCBIfam" id="TIGR00612">
    <property type="entry name" value="ispG_gcpE"/>
    <property type="match status" value="1"/>
</dbReference>
<evidence type="ECO:0000256" key="1">
    <source>
        <dbReference type="ARBA" id="ARBA00022485"/>
    </source>
</evidence>
<dbReference type="AlphaFoldDB" id="A0A6J4UAC1"/>
<evidence type="ECO:0000256" key="6">
    <source>
        <dbReference type="ARBA" id="ARBA00023229"/>
    </source>
</evidence>
<dbReference type="PIRSF" id="PIRSF004640">
    <property type="entry name" value="IspG"/>
    <property type="match status" value="1"/>
</dbReference>
<dbReference type="GO" id="GO:0005506">
    <property type="term" value="F:iron ion binding"/>
    <property type="evidence" value="ECO:0007669"/>
    <property type="project" value="InterPro"/>
</dbReference>
<evidence type="ECO:0000259" key="8">
    <source>
        <dbReference type="Pfam" id="PF04551"/>
    </source>
</evidence>
<dbReference type="EC" id="1.17.7.3" evidence="7"/>
<keyword evidence="2 7" id="KW-0479">Metal-binding</keyword>
<dbReference type="GO" id="GO:0051539">
    <property type="term" value="F:4 iron, 4 sulfur cluster binding"/>
    <property type="evidence" value="ECO:0007669"/>
    <property type="project" value="UniProtKB-UniRule"/>
</dbReference>
<dbReference type="PANTHER" id="PTHR30454">
    <property type="entry name" value="4-HYDROXY-3-METHYLBUT-2-EN-1-YL DIPHOSPHATE SYNTHASE"/>
    <property type="match status" value="1"/>
</dbReference>
<dbReference type="GO" id="GO:0019288">
    <property type="term" value="P:isopentenyl diphosphate biosynthetic process, methylerythritol 4-phosphate pathway"/>
    <property type="evidence" value="ECO:0007669"/>
    <property type="project" value="UniProtKB-UniRule"/>
</dbReference>
<feature type="binding site" evidence="7">
    <location>
        <position position="314"/>
    </location>
    <ligand>
        <name>[4Fe-4S] cluster</name>
        <dbReference type="ChEBI" id="CHEBI:49883"/>
    </ligand>
</feature>
<reference evidence="10" key="1">
    <citation type="submission" date="2020-02" db="EMBL/GenBank/DDBJ databases">
        <authorList>
            <person name="Meier V. D."/>
        </authorList>
    </citation>
    <scope>NUCLEOTIDE SEQUENCE</scope>
    <source>
        <strain evidence="10">AVDCRST_MAG19</strain>
    </source>
</reference>
<feature type="domain" description="IspG TIM-barrel" evidence="8">
    <location>
        <begin position="10"/>
        <end position="260"/>
    </location>
</feature>
<keyword evidence="4 7" id="KW-0408">Iron</keyword>
<dbReference type="InterPro" id="IPR058578">
    <property type="entry name" value="IspG_TIM"/>
</dbReference>
<comment type="catalytic activity">
    <reaction evidence="7">
        <text>(2E)-4-hydroxy-3-methylbut-2-enyl diphosphate + oxidized [flavodoxin] + H2O + 2 H(+) = 2-C-methyl-D-erythritol 2,4-cyclic diphosphate + reduced [flavodoxin]</text>
        <dbReference type="Rhea" id="RHEA:43604"/>
        <dbReference type="Rhea" id="RHEA-COMP:10622"/>
        <dbReference type="Rhea" id="RHEA-COMP:10623"/>
        <dbReference type="ChEBI" id="CHEBI:15377"/>
        <dbReference type="ChEBI" id="CHEBI:15378"/>
        <dbReference type="ChEBI" id="CHEBI:57618"/>
        <dbReference type="ChEBI" id="CHEBI:58210"/>
        <dbReference type="ChEBI" id="CHEBI:58483"/>
        <dbReference type="ChEBI" id="CHEBI:128753"/>
        <dbReference type="EC" id="1.17.7.3"/>
    </reaction>
</comment>
<protein>
    <recommendedName>
        <fullName evidence="7">4-hydroxy-3-methylbut-2-en-1-yl diphosphate synthase (flavodoxin)</fullName>
        <ecNumber evidence="7">1.17.7.3</ecNumber>
    </recommendedName>
    <alternativeName>
        <fullName evidence="7">1-hydroxy-2-methyl-2-(E)-butenyl 4-diphosphate synthase</fullName>
    </alternativeName>
</protein>
<dbReference type="SUPFAM" id="SSF56014">
    <property type="entry name" value="Nitrite and sulphite reductase 4Fe-4S domain-like"/>
    <property type="match status" value="1"/>
</dbReference>
<comment type="pathway">
    <text evidence="7">Isoprenoid biosynthesis; isopentenyl diphosphate biosynthesis via DXP pathway; isopentenyl diphosphate from 1-deoxy-D-xylulose 5-phosphate: step 5/6.</text>
</comment>
<accession>A0A6J4UAC1</accession>
<comment type="function">
    <text evidence="7">Converts 2C-methyl-D-erythritol 2,4-cyclodiphosphate (ME-2,4cPP) into 1-hydroxy-2-methyl-2-(E)-butenyl 4-diphosphate.</text>
</comment>
<keyword evidence="5 7" id="KW-0411">Iron-sulfur</keyword>
<dbReference type="InterPro" id="IPR011005">
    <property type="entry name" value="Dihydropteroate_synth-like_sf"/>
</dbReference>
<comment type="similarity">
    <text evidence="7">Belongs to the IspG family.</text>
</comment>
<dbReference type="HAMAP" id="MF_00159">
    <property type="entry name" value="IspG"/>
    <property type="match status" value="1"/>
</dbReference>
<dbReference type="NCBIfam" id="NF001540">
    <property type="entry name" value="PRK00366.1"/>
    <property type="match status" value="1"/>
</dbReference>
<dbReference type="InterPro" id="IPR058579">
    <property type="entry name" value="IspG_C"/>
</dbReference>
<feature type="binding site" evidence="7">
    <location>
        <position position="321"/>
    </location>
    <ligand>
        <name>[4Fe-4S] cluster</name>
        <dbReference type="ChEBI" id="CHEBI:49883"/>
    </ligand>
</feature>
<comment type="cofactor">
    <cofactor evidence="7">
        <name>[4Fe-4S] cluster</name>
        <dbReference type="ChEBI" id="CHEBI:49883"/>
    </cofactor>
    <text evidence="7">Binds 1 [4Fe-4S] cluster.</text>
</comment>
<dbReference type="InterPro" id="IPR016425">
    <property type="entry name" value="IspG_bac"/>
</dbReference>
<keyword evidence="6 7" id="KW-0414">Isoprene biosynthesis</keyword>
<evidence type="ECO:0000256" key="2">
    <source>
        <dbReference type="ARBA" id="ARBA00022723"/>
    </source>
</evidence>
<evidence type="ECO:0000256" key="5">
    <source>
        <dbReference type="ARBA" id="ARBA00023014"/>
    </source>
</evidence>
<dbReference type="GO" id="GO:0141197">
    <property type="term" value="F:4-hydroxy-3-methylbut-2-enyl-diphosphate synthase activity (flavodoxin)"/>
    <property type="evidence" value="ECO:0007669"/>
    <property type="project" value="UniProtKB-EC"/>
</dbReference>